<name>A0ABV5QTN0_9ACTN</name>
<organism evidence="3 4">
    <name type="scientific">Streptomyces roseoviridis</name>
    <dbReference type="NCBI Taxonomy" id="67361"/>
    <lineage>
        <taxon>Bacteria</taxon>
        <taxon>Bacillati</taxon>
        <taxon>Actinomycetota</taxon>
        <taxon>Actinomycetes</taxon>
        <taxon>Kitasatosporales</taxon>
        <taxon>Streptomycetaceae</taxon>
        <taxon>Streptomyces</taxon>
    </lineage>
</organism>
<gene>
    <name evidence="3" type="ORF">ACFFTP_22190</name>
</gene>
<reference evidence="3 4" key="1">
    <citation type="submission" date="2024-09" db="EMBL/GenBank/DDBJ databases">
        <authorList>
            <person name="Sun Q."/>
            <person name="Mori K."/>
        </authorList>
    </citation>
    <scope>NUCLEOTIDE SEQUENCE [LARGE SCALE GENOMIC DNA]</scope>
    <source>
        <strain evidence="3 4">JCM 4414</strain>
    </source>
</reference>
<dbReference type="RefSeq" id="WP_345484663.1">
    <property type="nucleotide sequence ID" value="NZ_BAAAWU010000001.1"/>
</dbReference>
<protein>
    <submittedName>
        <fullName evidence="3">DUF317 domain-containing protein</fullName>
    </submittedName>
</protein>
<sequence>MTENVTRRVYPPEGDVYVTPRYLAGSNGTGDAGFAPVAHWPHHDLDDGPCQLLVTSPDHRIRIGWYGDDFELWKITASEDTSSPTRWSATFNHVTPAELVAALTTELAQDWAEGNDRFLERPSPYWRTGIQPLIDGGWSRKPLLPGEIGFLAPDGNAGVSIDVRGQDPDAETIELWAGPPGWGTRAEARFTANTPAHLVAATAAAFTDPTPVLRYREHLSPQLAALAQLTPVTPPKPPAPTPLDVQRTLRRPPAITTLSVPRWSTTTRPPATAMPSPGRAARR</sequence>
<comment type="caution">
    <text evidence="3">The sequence shown here is derived from an EMBL/GenBank/DDBJ whole genome shotgun (WGS) entry which is preliminary data.</text>
</comment>
<proteinExistence type="predicted"/>
<accession>A0ABV5QTN0</accession>
<dbReference type="EMBL" id="JBHMCT010000013">
    <property type="protein sequence ID" value="MFB9556890.1"/>
    <property type="molecule type" value="Genomic_DNA"/>
</dbReference>
<evidence type="ECO:0000256" key="1">
    <source>
        <dbReference type="SAM" id="MobiDB-lite"/>
    </source>
</evidence>
<dbReference type="Pfam" id="PF03771">
    <property type="entry name" value="SPDY"/>
    <property type="match status" value="2"/>
</dbReference>
<feature type="domain" description="DUF317" evidence="2">
    <location>
        <begin position="153"/>
        <end position="212"/>
    </location>
</feature>
<dbReference type="Proteomes" id="UP001589716">
    <property type="component" value="Unassembled WGS sequence"/>
</dbReference>
<feature type="region of interest" description="Disordered" evidence="1">
    <location>
        <begin position="262"/>
        <end position="283"/>
    </location>
</feature>
<evidence type="ECO:0000313" key="3">
    <source>
        <dbReference type="EMBL" id="MFB9556890.1"/>
    </source>
</evidence>
<feature type="domain" description="DUF317" evidence="2">
    <location>
        <begin position="55"/>
        <end position="109"/>
    </location>
</feature>
<evidence type="ECO:0000313" key="4">
    <source>
        <dbReference type="Proteomes" id="UP001589716"/>
    </source>
</evidence>
<evidence type="ECO:0000259" key="2">
    <source>
        <dbReference type="Pfam" id="PF03771"/>
    </source>
</evidence>
<keyword evidence="4" id="KW-1185">Reference proteome</keyword>
<dbReference type="InterPro" id="IPR005523">
    <property type="entry name" value="DUF317_SPDY"/>
</dbReference>